<reference evidence="2" key="1">
    <citation type="submission" date="2021-01" db="EMBL/GenBank/DDBJ databases">
        <authorList>
            <person name="Corre E."/>
            <person name="Pelletier E."/>
            <person name="Niang G."/>
            <person name="Scheremetjew M."/>
            <person name="Finn R."/>
            <person name="Kale V."/>
            <person name="Holt S."/>
            <person name="Cochrane G."/>
            <person name="Meng A."/>
            <person name="Brown T."/>
            <person name="Cohen L."/>
        </authorList>
    </citation>
    <scope>NUCLEOTIDE SEQUENCE</scope>
    <source>
        <strain evidence="2">MM31A-1</strain>
    </source>
</reference>
<proteinExistence type="predicted"/>
<evidence type="ECO:0000313" key="2">
    <source>
        <dbReference type="EMBL" id="CAE0463691.1"/>
    </source>
</evidence>
<organism evidence="2">
    <name type="scientific">Chaetoceros debilis</name>
    <dbReference type="NCBI Taxonomy" id="122233"/>
    <lineage>
        <taxon>Eukaryota</taxon>
        <taxon>Sar</taxon>
        <taxon>Stramenopiles</taxon>
        <taxon>Ochrophyta</taxon>
        <taxon>Bacillariophyta</taxon>
        <taxon>Coscinodiscophyceae</taxon>
        <taxon>Chaetocerotophycidae</taxon>
        <taxon>Chaetocerotales</taxon>
        <taxon>Chaetocerotaceae</taxon>
        <taxon>Chaetoceros</taxon>
    </lineage>
</organism>
<accession>A0A7S3Q2K0</accession>
<gene>
    <name evidence="2" type="ORF">CDEB00056_LOCUS8532</name>
</gene>
<sequence>MTFMNNMFNCCKSPNAIDRRADMPPAKEVTPVQEEAPTEIEQKSDHGTAATESPVPVEINEVEKPVVEEVEEETPEETPEEKVEEDSRSAAPADDAEGDEVKTVEDEAAAEEEAMKKGYKCCGVY</sequence>
<evidence type="ECO:0000256" key="1">
    <source>
        <dbReference type="SAM" id="MobiDB-lite"/>
    </source>
</evidence>
<protein>
    <submittedName>
        <fullName evidence="2">Uncharacterized protein</fullName>
    </submittedName>
</protein>
<dbReference type="EMBL" id="HBIO01010980">
    <property type="protein sequence ID" value="CAE0463691.1"/>
    <property type="molecule type" value="Transcribed_RNA"/>
</dbReference>
<feature type="region of interest" description="Disordered" evidence="1">
    <location>
        <begin position="13"/>
        <end position="125"/>
    </location>
</feature>
<dbReference type="AlphaFoldDB" id="A0A7S3Q2K0"/>
<feature type="compositionally biased region" description="Acidic residues" evidence="1">
    <location>
        <begin position="68"/>
        <end position="84"/>
    </location>
</feature>
<name>A0A7S3Q2K0_9STRA</name>